<keyword evidence="2" id="KW-1185">Reference proteome</keyword>
<proteinExistence type="predicted"/>
<dbReference type="AlphaFoldDB" id="A0A5J5BZE6"/>
<protein>
    <submittedName>
        <fullName evidence="1">Uncharacterized protein</fullName>
    </submittedName>
</protein>
<reference evidence="1 2" key="1">
    <citation type="submission" date="2019-09" db="EMBL/GenBank/DDBJ databases">
        <title>A chromosome-level genome assembly of the Chinese tupelo Nyssa sinensis.</title>
        <authorList>
            <person name="Yang X."/>
            <person name="Kang M."/>
            <person name="Yang Y."/>
            <person name="Xiong H."/>
            <person name="Wang M."/>
            <person name="Zhang Z."/>
            <person name="Wang Z."/>
            <person name="Wu H."/>
            <person name="Ma T."/>
            <person name="Liu J."/>
            <person name="Xi Z."/>
        </authorList>
    </citation>
    <scope>NUCLEOTIDE SEQUENCE [LARGE SCALE GENOMIC DNA]</scope>
    <source>
        <strain evidence="1">J267</strain>
        <tissue evidence="1">Leaf</tissue>
    </source>
</reference>
<organism evidence="1 2">
    <name type="scientific">Nyssa sinensis</name>
    <dbReference type="NCBI Taxonomy" id="561372"/>
    <lineage>
        <taxon>Eukaryota</taxon>
        <taxon>Viridiplantae</taxon>
        <taxon>Streptophyta</taxon>
        <taxon>Embryophyta</taxon>
        <taxon>Tracheophyta</taxon>
        <taxon>Spermatophyta</taxon>
        <taxon>Magnoliopsida</taxon>
        <taxon>eudicotyledons</taxon>
        <taxon>Gunneridae</taxon>
        <taxon>Pentapetalae</taxon>
        <taxon>asterids</taxon>
        <taxon>Cornales</taxon>
        <taxon>Nyssaceae</taxon>
        <taxon>Nyssa</taxon>
    </lineage>
</organism>
<name>A0A5J5BZE6_9ASTE</name>
<evidence type="ECO:0000313" key="1">
    <source>
        <dbReference type="EMBL" id="KAA8546671.1"/>
    </source>
</evidence>
<gene>
    <name evidence="1" type="ORF">F0562_003098</name>
</gene>
<dbReference type="Proteomes" id="UP000325577">
    <property type="component" value="Linkage Group LG1"/>
</dbReference>
<dbReference type="EMBL" id="CM018032">
    <property type="protein sequence ID" value="KAA8546671.1"/>
    <property type="molecule type" value="Genomic_DNA"/>
</dbReference>
<accession>A0A5J5BZE6</accession>
<evidence type="ECO:0000313" key="2">
    <source>
        <dbReference type="Proteomes" id="UP000325577"/>
    </source>
</evidence>
<sequence>MGTKLAKMKELQMLCVTPSEHHEKFDQETSIGEVSIEPPFEYLELAIELSQTLSYDCGSPAAVQHLAAALKTKHVPKSTNISTSLVPLGSEPKCHSLICLQAVGLAIDAYCDVPGSNEKMVVEGTVVPSSPSTTTCSLNFEDEDFNVEELEESDTGDLLGLSSDDEELNDKIGEHATNKTNEGFMGGVNLEQHSGDKLSSYGSTDDEAGYNQAVMIPLWLNLVPSLRCLMILLMGRSTMLRLKRK</sequence>